<dbReference type="GO" id="GO:0035658">
    <property type="term" value="C:Mon1-Ccz1 complex"/>
    <property type="evidence" value="ECO:0007669"/>
    <property type="project" value="InterPro"/>
</dbReference>
<dbReference type="Proteomes" id="UP000646827">
    <property type="component" value="Unassembled WGS sequence"/>
</dbReference>
<dbReference type="InterPro" id="IPR043987">
    <property type="entry name" value="CCZ1/INTU/HSP4_longin_1"/>
</dbReference>
<comment type="caution">
    <text evidence="4">The sequence shown here is derived from an EMBL/GenBank/DDBJ whole genome shotgun (WGS) entry which is preliminary data.</text>
</comment>
<comment type="similarity">
    <text evidence="1">Belongs to the CCZ1 family.</text>
</comment>
<dbReference type="Pfam" id="PF19031">
    <property type="entry name" value="Intu_longin_1"/>
    <property type="match status" value="1"/>
</dbReference>
<dbReference type="GO" id="GO:0016192">
    <property type="term" value="P:vesicle-mediated transport"/>
    <property type="evidence" value="ECO:0007669"/>
    <property type="project" value="InterPro"/>
</dbReference>
<organism evidence="4 5">
    <name type="scientific">Circinella minor</name>
    <dbReference type="NCBI Taxonomy" id="1195481"/>
    <lineage>
        <taxon>Eukaryota</taxon>
        <taxon>Fungi</taxon>
        <taxon>Fungi incertae sedis</taxon>
        <taxon>Mucoromycota</taxon>
        <taxon>Mucoromycotina</taxon>
        <taxon>Mucoromycetes</taxon>
        <taxon>Mucorales</taxon>
        <taxon>Lichtheimiaceae</taxon>
        <taxon>Circinella</taxon>
    </lineage>
</organism>
<dbReference type="EMBL" id="JAEPRB010000075">
    <property type="protein sequence ID" value="KAG2222752.1"/>
    <property type="molecule type" value="Genomic_DNA"/>
</dbReference>
<dbReference type="AlphaFoldDB" id="A0A8H7S4K5"/>
<evidence type="ECO:0000313" key="4">
    <source>
        <dbReference type="EMBL" id="KAG2222752.1"/>
    </source>
</evidence>
<sequence>MSSSSSTVASTTITMPQLGRTPPTLSYFCVYNPSLAQSEENTKDQILYYTAKKVVPADVKMKQVGLAQALVNFSSAFSPSHPAQNVHSQKNRLVFYQPEPGFWLHMCIELGVLRKQVKDNKGKEKLVTEYLDSQLNDRAIESVLKLGYEQFKLLNGMMTSILDILDRRVLMHRIEEFFSEWIWQWDFDRLDQMIFSGVFNGVPTIRYKDDTKRLKILDQSLQEEYGVAHVMILDEKRDLVYRSNTLSMVDVRALRRYVCQMQENHQGATEQDKPTSSSSASSVKKDKFSGFKSFTRTLSNTHILDYFSSSSNTKDKKTDDSSGTEEEGIDEEQQQEQEQNQQSDASSSEEQLAESVHGEFHEIVRLYLSSRSELAMEEQELLEEYLLVLYKHKSNLIWSFLIPSFADGADEFISSPTALTELENHLTNHNLDTIATSLKEDKDTKQDKGLSLGKHFRCFYYDNATLNMRSTLLEQRKDSFTISNDMFLQLLDLKNDFETLPNTTEVYTRSTGNYWIAGQRVYNKHGRKQERRRSQTNGDATSDHQEPPTEDEEDEIVTERKRSPDDYTEMYLVAAKKDTSLADVEETIRKMSVSLVDLCM</sequence>
<feature type="region of interest" description="Disordered" evidence="2">
    <location>
        <begin position="525"/>
        <end position="564"/>
    </location>
</feature>
<accession>A0A8H7S4K5</accession>
<feature type="domain" description="CCZ1/INTU/HSP4 first Longin" evidence="3">
    <location>
        <begin position="25"/>
        <end position="156"/>
    </location>
</feature>
<feature type="compositionally biased region" description="Acidic residues" evidence="2">
    <location>
        <begin position="322"/>
        <end position="335"/>
    </location>
</feature>
<reference evidence="4 5" key="1">
    <citation type="submission" date="2020-12" db="EMBL/GenBank/DDBJ databases">
        <title>Metabolic potential, ecology and presence of endohyphal bacteria is reflected in genomic diversity of Mucoromycotina.</title>
        <authorList>
            <person name="Muszewska A."/>
            <person name="Okrasinska A."/>
            <person name="Steczkiewicz K."/>
            <person name="Drgas O."/>
            <person name="Orlowska M."/>
            <person name="Perlinska-Lenart U."/>
            <person name="Aleksandrzak-Piekarczyk T."/>
            <person name="Szatraj K."/>
            <person name="Zielenkiewicz U."/>
            <person name="Pilsyk S."/>
            <person name="Malc E."/>
            <person name="Mieczkowski P."/>
            <person name="Kruszewska J.S."/>
            <person name="Biernat P."/>
            <person name="Pawlowska J."/>
        </authorList>
    </citation>
    <scope>NUCLEOTIDE SEQUENCE [LARGE SCALE GENOMIC DNA]</scope>
    <source>
        <strain evidence="4 5">CBS 142.35</strain>
    </source>
</reference>
<dbReference type="OrthoDB" id="240546at2759"/>
<feature type="compositionally biased region" description="Low complexity" evidence="2">
    <location>
        <begin position="336"/>
        <end position="354"/>
    </location>
</feature>
<keyword evidence="5" id="KW-1185">Reference proteome</keyword>
<evidence type="ECO:0000259" key="3">
    <source>
        <dbReference type="Pfam" id="PF19031"/>
    </source>
</evidence>
<proteinExistence type="inferred from homology"/>
<dbReference type="InterPro" id="IPR013176">
    <property type="entry name" value="Ccz1"/>
</dbReference>
<evidence type="ECO:0000256" key="1">
    <source>
        <dbReference type="ARBA" id="ARBA00005352"/>
    </source>
</evidence>
<feature type="region of interest" description="Disordered" evidence="2">
    <location>
        <begin position="309"/>
        <end position="354"/>
    </location>
</feature>
<evidence type="ECO:0000313" key="5">
    <source>
        <dbReference type="Proteomes" id="UP000646827"/>
    </source>
</evidence>
<dbReference type="PANTHER" id="PTHR13056">
    <property type="entry name" value="VACUOLAR FUSION PROTEIN CCZ1 HOMOLOG-RELATED"/>
    <property type="match status" value="1"/>
</dbReference>
<evidence type="ECO:0000256" key="2">
    <source>
        <dbReference type="SAM" id="MobiDB-lite"/>
    </source>
</evidence>
<dbReference type="PANTHER" id="PTHR13056:SF0">
    <property type="entry name" value="VACUOLAR FUSION PROTEIN CCZ1 HOMOLOG-RELATED"/>
    <property type="match status" value="1"/>
</dbReference>
<protein>
    <recommendedName>
        <fullName evidence="3">CCZ1/INTU/HSP4 first Longin domain-containing protein</fullName>
    </recommendedName>
</protein>
<feature type="region of interest" description="Disordered" evidence="2">
    <location>
        <begin position="264"/>
        <end position="283"/>
    </location>
</feature>
<name>A0A8H7S4K5_9FUNG</name>
<gene>
    <name evidence="4" type="ORF">INT45_013116</name>
</gene>